<feature type="coiled-coil region" evidence="4">
    <location>
        <begin position="404"/>
        <end position="453"/>
    </location>
</feature>
<reference evidence="6" key="1">
    <citation type="submission" date="2025-08" db="UniProtKB">
        <authorList>
            <consortium name="Ensembl"/>
        </authorList>
    </citation>
    <scope>IDENTIFICATION</scope>
</reference>
<feature type="compositionally biased region" description="Basic residues" evidence="5">
    <location>
        <begin position="275"/>
        <end position="286"/>
    </location>
</feature>
<evidence type="ECO:0000256" key="4">
    <source>
        <dbReference type="SAM" id="Coils"/>
    </source>
</evidence>
<reference evidence="6" key="2">
    <citation type="submission" date="2025-09" db="UniProtKB">
        <authorList>
            <consortium name="Ensembl"/>
        </authorList>
    </citation>
    <scope>IDENTIFICATION</scope>
</reference>
<dbReference type="Gene3D" id="1.25.40.20">
    <property type="entry name" value="Ankyrin repeat-containing domain"/>
    <property type="match status" value="3"/>
</dbReference>
<dbReference type="SUPFAM" id="SSF48403">
    <property type="entry name" value="Ankyrin repeat"/>
    <property type="match status" value="1"/>
</dbReference>
<dbReference type="Pfam" id="PF12796">
    <property type="entry name" value="Ank_2"/>
    <property type="match status" value="2"/>
</dbReference>
<feature type="compositionally biased region" description="Basic and acidic residues" evidence="5">
    <location>
        <begin position="314"/>
        <end position="326"/>
    </location>
</feature>
<feature type="region of interest" description="Disordered" evidence="5">
    <location>
        <begin position="507"/>
        <end position="619"/>
    </location>
</feature>
<accession>A0A8C5BPQ6</accession>
<dbReference type="PANTHER" id="PTHR24126:SF14">
    <property type="entry name" value="ANK_REP_REGION DOMAIN-CONTAINING PROTEIN"/>
    <property type="match status" value="1"/>
</dbReference>
<feature type="region of interest" description="Disordered" evidence="5">
    <location>
        <begin position="274"/>
        <end position="373"/>
    </location>
</feature>
<feature type="compositionally biased region" description="Gly residues" evidence="5">
    <location>
        <begin position="592"/>
        <end position="615"/>
    </location>
</feature>
<dbReference type="PROSITE" id="PS50297">
    <property type="entry name" value="ANK_REP_REGION"/>
    <property type="match status" value="5"/>
</dbReference>
<evidence type="ECO:0000256" key="5">
    <source>
        <dbReference type="SAM" id="MobiDB-lite"/>
    </source>
</evidence>
<gene>
    <name evidence="6" type="primary">ANKRD6</name>
</gene>
<evidence type="ECO:0000256" key="3">
    <source>
        <dbReference type="PROSITE-ProRule" id="PRU00023"/>
    </source>
</evidence>
<dbReference type="SMART" id="SM00248">
    <property type="entry name" value="ANK"/>
    <property type="match status" value="8"/>
</dbReference>
<feature type="compositionally biased region" description="Polar residues" evidence="5">
    <location>
        <begin position="510"/>
        <end position="529"/>
    </location>
</feature>
<name>A0A8C5BPQ6_GADMO</name>
<dbReference type="PROSITE" id="PS50088">
    <property type="entry name" value="ANK_REPEAT"/>
    <property type="match status" value="6"/>
</dbReference>
<dbReference type="InterPro" id="IPR036770">
    <property type="entry name" value="Ankyrin_rpt-contain_sf"/>
</dbReference>
<feature type="repeat" description="ANK" evidence="3">
    <location>
        <begin position="47"/>
        <end position="79"/>
    </location>
</feature>
<dbReference type="AlphaFoldDB" id="A0A8C5BPQ6"/>
<dbReference type="Proteomes" id="UP000694546">
    <property type="component" value="Chromosome 21"/>
</dbReference>
<evidence type="ECO:0000256" key="1">
    <source>
        <dbReference type="ARBA" id="ARBA00022737"/>
    </source>
</evidence>
<dbReference type="PANTHER" id="PTHR24126">
    <property type="entry name" value="ANKYRIN REPEAT, PH AND SEC7 DOMAIN CONTAINING PROTEIN SECG-RELATED"/>
    <property type="match status" value="1"/>
</dbReference>
<keyword evidence="2 3" id="KW-0040">ANK repeat</keyword>
<protein>
    <submittedName>
        <fullName evidence="6">Ankyrin repeat domain 6</fullName>
    </submittedName>
</protein>
<dbReference type="OMA" id="MKTEIHA"/>
<evidence type="ECO:0000313" key="6">
    <source>
        <dbReference type="Ensembl" id="ENSGMOP00000048819.1"/>
    </source>
</evidence>
<proteinExistence type="predicted"/>
<feature type="repeat" description="ANK" evidence="3">
    <location>
        <begin position="80"/>
        <end position="112"/>
    </location>
</feature>
<feature type="repeat" description="ANK" evidence="3">
    <location>
        <begin position="113"/>
        <end position="145"/>
    </location>
</feature>
<feature type="repeat" description="ANK" evidence="3">
    <location>
        <begin position="179"/>
        <end position="211"/>
    </location>
</feature>
<keyword evidence="7" id="KW-1185">Reference proteome</keyword>
<feature type="repeat" description="ANK" evidence="3">
    <location>
        <begin position="146"/>
        <end position="178"/>
    </location>
</feature>
<evidence type="ECO:0000256" key="2">
    <source>
        <dbReference type="ARBA" id="ARBA00023043"/>
    </source>
</evidence>
<feature type="repeat" description="ANK" evidence="3">
    <location>
        <begin position="212"/>
        <end position="244"/>
    </location>
</feature>
<dbReference type="Pfam" id="PF13637">
    <property type="entry name" value="Ank_4"/>
    <property type="match status" value="1"/>
</dbReference>
<feature type="compositionally biased region" description="Low complexity" evidence="5">
    <location>
        <begin position="304"/>
        <end position="313"/>
    </location>
</feature>
<feature type="compositionally biased region" description="Basic residues" evidence="5">
    <location>
        <begin position="554"/>
        <end position="566"/>
    </location>
</feature>
<dbReference type="PRINTS" id="PR01415">
    <property type="entry name" value="ANKYRIN"/>
</dbReference>
<evidence type="ECO:0000313" key="7">
    <source>
        <dbReference type="Proteomes" id="UP000694546"/>
    </source>
</evidence>
<dbReference type="InterPro" id="IPR002110">
    <property type="entry name" value="Ankyrin_rpt"/>
</dbReference>
<organism evidence="6 7">
    <name type="scientific">Gadus morhua</name>
    <name type="common">Atlantic cod</name>
    <dbReference type="NCBI Taxonomy" id="8049"/>
    <lineage>
        <taxon>Eukaryota</taxon>
        <taxon>Metazoa</taxon>
        <taxon>Chordata</taxon>
        <taxon>Craniata</taxon>
        <taxon>Vertebrata</taxon>
        <taxon>Euteleostomi</taxon>
        <taxon>Actinopterygii</taxon>
        <taxon>Neopterygii</taxon>
        <taxon>Teleostei</taxon>
        <taxon>Neoteleostei</taxon>
        <taxon>Acanthomorphata</taxon>
        <taxon>Zeiogadaria</taxon>
        <taxon>Gadariae</taxon>
        <taxon>Gadiformes</taxon>
        <taxon>Gadoidei</taxon>
        <taxon>Gadidae</taxon>
        <taxon>Gadus</taxon>
    </lineage>
</organism>
<dbReference type="GeneTree" id="ENSGT00940000155887"/>
<keyword evidence="1" id="KW-0677">Repeat</keyword>
<sequence>MSQPDAGASPAGVLVLSERLLVASHKGQAEQVVQLINKGAQVAVTKYGRGPLHLAAYRGHIEVVRILLKAGCDLDIQDDGEQTALHRAAVVGNSDVISALIQEGCDLDRQDKDGNTALHEVSWHGFSQSVKLLVKAGANVHSRNKVRNSSLHLACQNGHAQSAKVLLLGGARPDTKNQAGDSSLHVAARYNHQGVINILLGAFCSVSLRNQAGDTPLHVAASLNHRKSVRLLLEAGADSSACNTAGQTALDQARENNNPEVALLLTKAPQVQRFARGRSVRKRRERLKAEGRAQSVPRDQMLPSKDSASAADTHSSDHVGWKDAEPSHSGLFRFQPSLSDPPRRLETRLGESAQRRRSKQQGGSPHSPLPPHNYKAYQLYTLYRGRDGKVMQAPLNGCRCEPLISKLENQLEATKEEVRTEIQTVQELMNTKLGQMERTSQQQNRALDKLTVERVAAERSECIQRIEQRAQQEKQEATKRQVGGSVVGELKSWCLSKLHLMELRLGGDQRSPTPLRRSTSLTEGLTLTPSPGPRDPEDPERGPGAGGAPSHYFVTHRRTSHGRTRSKGAASGPPSAPAPGPRDLQTLEVFGAPGGGGGGPTGGGGAPGGCGGGPPGWEQEREGMHALEVSQLFFEAVSGQMERWYERKVEEARRLGDRRAEADRAALTERIGVLEDELRLLRTPGGGEQG</sequence>
<keyword evidence="4" id="KW-0175">Coiled coil</keyword>
<dbReference type="Ensembl" id="ENSGMOT00000024296.1">
    <property type="protein sequence ID" value="ENSGMOP00000048819.1"/>
    <property type="gene ID" value="ENSGMOG00000002106.2"/>
</dbReference>